<dbReference type="GO" id="GO:0005524">
    <property type="term" value="F:ATP binding"/>
    <property type="evidence" value="ECO:0007669"/>
    <property type="project" value="UniProtKB-KW"/>
</dbReference>
<keyword evidence="10" id="KW-0325">Glycoprotein</keyword>
<keyword evidence="4" id="KW-1003">Cell membrane</keyword>
<dbReference type="AlphaFoldDB" id="A0A6N6VPR8"/>
<dbReference type="PROSITE" id="PS50929">
    <property type="entry name" value="ABC_TM1F"/>
    <property type="match status" value="1"/>
</dbReference>
<feature type="transmembrane region" description="Helical" evidence="11">
    <location>
        <begin position="265"/>
        <end position="291"/>
    </location>
</feature>
<dbReference type="Gene3D" id="3.40.50.300">
    <property type="entry name" value="P-loop containing nucleotide triphosphate hydrolases"/>
    <property type="match status" value="1"/>
</dbReference>
<keyword evidence="3" id="KW-0813">Transport</keyword>
<keyword evidence="8 11" id="KW-1133">Transmembrane helix</keyword>
<keyword evidence="6" id="KW-0547">Nucleotide-binding</keyword>
<protein>
    <submittedName>
        <fullName evidence="14">ATP-binding cassette domain-containing protein</fullName>
    </submittedName>
</protein>
<keyword evidence="15" id="KW-1185">Reference proteome</keyword>
<dbReference type="SUPFAM" id="SSF90123">
    <property type="entry name" value="ABC transporter transmembrane region"/>
    <property type="match status" value="1"/>
</dbReference>
<organism evidence="14 15">
    <name type="scientific">Silvanigrella paludirubra</name>
    <dbReference type="NCBI Taxonomy" id="2499159"/>
    <lineage>
        <taxon>Bacteria</taxon>
        <taxon>Pseudomonadati</taxon>
        <taxon>Bdellovibrionota</taxon>
        <taxon>Oligoflexia</taxon>
        <taxon>Silvanigrellales</taxon>
        <taxon>Silvanigrellaceae</taxon>
        <taxon>Silvanigrella</taxon>
    </lineage>
</organism>
<accession>A0A6N6VPR8</accession>
<comment type="caution">
    <text evidence="14">The sequence shown here is derived from an EMBL/GenBank/DDBJ whole genome shotgun (WGS) entry which is preliminary data.</text>
</comment>
<dbReference type="InterPro" id="IPR003593">
    <property type="entry name" value="AAA+_ATPase"/>
</dbReference>
<dbReference type="InterPro" id="IPR027417">
    <property type="entry name" value="P-loop_NTPase"/>
</dbReference>
<dbReference type="PANTHER" id="PTHR24223">
    <property type="entry name" value="ATP-BINDING CASSETTE SUB-FAMILY C"/>
    <property type="match status" value="1"/>
</dbReference>
<feature type="transmembrane region" description="Helical" evidence="11">
    <location>
        <begin position="172"/>
        <end position="200"/>
    </location>
</feature>
<dbReference type="FunFam" id="3.40.50.300:FF:002145">
    <property type="entry name" value="ABC transporter (MsbA subfamily)"/>
    <property type="match status" value="1"/>
</dbReference>
<dbReference type="PROSITE" id="PS50893">
    <property type="entry name" value="ABC_TRANSPORTER_2"/>
    <property type="match status" value="1"/>
</dbReference>
<dbReference type="Pfam" id="PF00664">
    <property type="entry name" value="ABC_membrane"/>
    <property type="match status" value="1"/>
</dbReference>
<dbReference type="GO" id="GO:0140359">
    <property type="term" value="F:ABC-type transporter activity"/>
    <property type="evidence" value="ECO:0007669"/>
    <property type="project" value="InterPro"/>
</dbReference>
<name>A0A6N6VPR8_9BACT</name>
<evidence type="ECO:0000256" key="4">
    <source>
        <dbReference type="ARBA" id="ARBA00022475"/>
    </source>
</evidence>
<evidence type="ECO:0000259" key="13">
    <source>
        <dbReference type="PROSITE" id="PS50929"/>
    </source>
</evidence>
<evidence type="ECO:0000313" key="15">
    <source>
        <dbReference type="Proteomes" id="UP000437748"/>
    </source>
</evidence>
<dbReference type="PANTHER" id="PTHR24223:SF456">
    <property type="entry name" value="MULTIDRUG RESISTANCE-ASSOCIATED PROTEIN LETHAL(2)03659"/>
    <property type="match status" value="1"/>
</dbReference>
<feature type="domain" description="ABC transmembrane type-1" evidence="13">
    <location>
        <begin position="37"/>
        <end position="329"/>
    </location>
</feature>
<evidence type="ECO:0000256" key="10">
    <source>
        <dbReference type="ARBA" id="ARBA00023180"/>
    </source>
</evidence>
<dbReference type="GO" id="GO:0005886">
    <property type="term" value="C:plasma membrane"/>
    <property type="evidence" value="ECO:0007669"/>
    <property type="project" value="UniProtKB-SubCell"/>
</dbReference>
<dbReference type="InterPro" id="IPR003439">
    <property type="entry name" value="ABC_transporter-like_ATP-bd"/>
</dbReference>
<evidence type="ECO:0000256" key="7">
    <source>
        <dbReference type="ARBA" id="ARBA00022840"/>
    </source>
</evidence>
<keyword evidence="9 11" id="KW-0472">Membrane</keyword>
<evidence type="ECO:0000256" key="5">
    <source>
        <dbReference type="ARBA" id="ARBA00022692"/>
    </source>
</evidence>
<sequence length="629" mass="71514">MQKNNFINNEISFSGKYSSSIFQTISMSIKLYRNKFIFYIILGFLGRAFLLINANIIGKWADHLCRGSLYCGNSNDIFSNFSFYDFLFLLLSLSFIGLFLSIIFRVFVSRMGTYSSSLLYDETTLRVSRFPIRFFDTNPLGRIITRFSSDYSSITRMSGGPLTEVLSITFDLILYIILILLASFYFFPIILVSIFLNYYIYKLNKLKIRKERRNLSISRSPAIAHFAETVQGAKIIRVFGKDSIFIKKFSENIEKYLKQIKKTNLYINLFSLQMSILNISLLLMTGILGVWLVQNKFITVGSLGVGFTFILMTSTTVQVFFEWVSALEEALTGIERMDQYLKSDLEEGGVLPSEAKFLTNHKILSKKEDNDILNSNIFKLDNAEITIDNVSLRYSENLPFVLKNVSFKVKNGEKIGIIGKTGSGKSSLIQAIFHLYSLYEGRICINNYEADLGQDKKEGYKYIDLNLFRSAISFISQEPTIFSGTLRENFTTNKNMSDDEIIYVAKLVGLGKMLSNDKKSLDTFLQEKGSDLSLGEKQLICMTRCLLKNSPIILMDEATSSIDPYSEEILVSATKKFLQGKTQIIVAHRLSTIEDCDRVLWLDSGKLIMDGSAKSVLNAFKSFEGTKIH</sequence>
<evidence type="ECO:0000313" key="14">
    <source>
        <dbReference type="EMBL" id="KAB8036946.1"/>
    </source>
</evidence>
<dbReference type="RefSeq" id="WP_153421362.1">
    <property type="nucleotide sequence ID" value="NZ_WFLM01000005.1"/>
</dbReference>
<dbReference type="EMBL" id="WFLM01000005">
    <property type="protein sequence ID" value="KAB8036946.1"/>
    <property type="molecule type" value="Genomic_DNA"/>
</dbReference>
<proteinExistence type="inferred from homology"/>
<evidence type="ECO:0000256" key="1">
    <source>
        <dbReference type="ARBA" id="ARBA00004651"/>
    </source>
</evidence>
<evidence type="ECO:0000259" key="12">
    <source>
        <dbReference type="PROSITE" id="PS50893"/>
    </source>
</evidence>
<evidence type="ECO:0000256" key="9">
    <source>
        <dbReference type="ARBA" id="ARBA00023136"/>
    </source>
</evidence>
<comment type="subcellular location">
    <subcellularLocation>
        <location evidence="1">Cell membrane</location>
        <topology evidence="1">Multi-pass membrane protein</topology>
    </subcellularLocation>
</comment>
<dbReference type="Proteomes" id="UP000437748">
    <property type="component" value="Unassembled WGS sequence"/>
</dbReference>
<dbReference type="Pfam" id="PF00005">
    <property type="entry name" value="ABC_tran"/>
    <property type="match status" value="1"/>
</dbReference>
<keyword evidence="5 11" id="KW-0812">Transmembrane</keyword>
<dbReference type="InterPro" id="IPR050173">
    <property type="entry name" value="ABC_transporter_C-like"/>
</dbReference>
<evidence type="ECO:0000256" key="8">
    <source>
        <dbReference type="ARBA" id="ARBA00022989"/>
    </source>
</evidence>
<feature type="domain" description="ABC transporter" evidence="12">
    <location>
        <begin position="385"/>
        <end position="629"/>
    </location>
</feature>
<dbReference type="GO" id="GO:0016887">
    <property type="term" value="F:ATP hydrolysis activity"/>
    <property type="evidence" value="ECO:0007669"/>
    <property type="project" value="InterPro"/>
</dbReference>
<comment type="similarity">
    <text evidence="2">Belongs to the ABC transporter superfamily. ABCC family. Conjugate transporter (TC 3.A.1.208) subfamily.</text>
</comment>
<evidence type="ECO:0000256" key="2">
    <source>
        <dbReference type="ARBA" id="ARBA00009726"/>
    </source>
</evidence>
<dbReference type="SMART" id="SM00382">
    <property type="entry name" value="AAA"/>
    <property type="match status" value="1"/>
</dbReference>
<evidence type="ECO:0000256" key="6">
    <source>
        <dbReference type="ARBA" id="ARBA00022741"/>
    </source>
</evidence>
<dbReference type="Gene3D" id="1.20.1560.10">
    <property type="entry name" value="ABC transporter type 1, transmembrane domain"/>
    <property type="match status" value="1"/>
</dbReference>
<dbReference type="InterPro" id="IPR011527">
    <property type="entry name" value="ABC1_TM_dom"/>
</dbReference>
<dbReference type="OrthoDB" id="5578035at2"/>
<dbReference type="InterPro" id="IPR036640">
    <property type="entry name" value="ABC1_TM_sf"/>
</dbReference>
<feature type="transmembrane region" description="Helical" evidence="11">
    <location>
        <begin position="297"/>
        <end position="321"/>
    </location>
</feature>
<feature type="transmembrane region" description="Helical" evidence="11">
    <location>
        <begin position="36"/>
        <end position="56"/>
    </location>
</feature>
<evidence type="ECO:0000256" key="11">
    <source>
        <dbReference type="SAM" id="Phobius"/>
    </source>
</evidence>
<evidence type="ECO:0000256" key="3">
    <source>
        <dbReference type="ARBA" id="ARBA00022448"/>
    </source>
</evidence>
<gene>
    <name evidence="14" type="ORF">GCL60_13980</name>
</gene>
<dbReference type="SUPFAM" id="SSF52540">
    <property type="entry name" value="P-loop containing nucleoside triphosphate hydrolases"/>
    <property type="match status" value="1"/>
</dbReference>
<reference evidence="14 15" key="1">
    <citation type="submission" date="2019-10" db="EMBL/GenBank/DDBJ databases">
        <title>New species of Slilvanegrellaceae.</title>
        <authorList>
            <person name="Pitt A."/>
            <person name="Hahn M.W."/>
        </authorList>
    </citation>
    <scope>NUCLEOTIDE SEQUENCE [LARGE SCALE GENOMIC DNA]</scope>
    <source>
        <strain evidence="14 15">SP-Ram-0.45-NSY-1</strain>
    </source>
</reference>
<keyword evidence="7 14" id="KW-0067">ATP-binding</keyword>
<feature type="transmembrane region" description="Helical" evidence="11">
    <location>
        <begin position="86"/>
        <end position="108"/>
    </location>
</feature>